<reference evidence="1 2" key="1">
    <citation type="submission" date="2017-11" db="EMBL/GenBank/DDBJ databases">
        <authorList>
            <person name="Lechat P."/>
        </authorList>
    </citation>
    <scope>NUCLEOTIDE SEQUENCE [LARGE SCALE GENOMIC DNA]</scope>
    <source>
        <strain evidence="1">L495</strain>
    </source>
</reference>
<proteinExistence type="predicted"/>
<evidence type="ECO:0000313" key="1">
    <source>
        <dbReference type="EMBL" id="SOR61229.1"/>
    </source>
</evidence>
<protein>
    <submittedName>
        <fullName evidence="1">Uncharacterized protein</fullName>
    </submittedName>
</protein>
<gene>
    <name evidence="1" type="ORF">LMANV2_270022</name>
</gene>
<dbReference type="AlphaFoldDB" id="A0AAQ1NYV6"/>
<evidence type="ECO:0000313" key="2">
    <source>
        <dbReference type="Proteomes" id="UP000234460"/>
    </source>
</evidence>
<comment type="caution">
    <text evidence="1">The sequence shown here is derived from an EMBL/GenBank/DDBJ whole genome shotgun (WGS) entry which is preliminary data.</text>
</comment>
<accession>A0AAQ1NYV6</accession>
<dbReference type="AntiFam" id="ANF00051">
    <property type="entry name" value="Translation of DNA tandem repeat"/>
</dbReference>
<dbReference type="EMBL" id="OEJX01000020">
    <property type="protein sequence ID" value="SOR61229.1"/>
    <property type="molecule type" value="Genomic_DNA"/>
</dbReference>
<name>A0AAQ1NYV6_LEPIR</name>
<organism evidence="1 2">
    <name type="scientific">Leptospira interrogans serovar Manilae</name>
    <dbReference type="NCBI Taxonomy" id="214675"/>
    <lineage>
        <taxon>Bacteria</taxon>
        <taxon>Pseudomonadati</taxon>
        <taxon>Spirochaetota</taxon>
        <taxon>Spirochaetia</taxon>
        <taxon>Leptospirales</taxon>
        <taxon>Leptospiraceae</taxon>
        <taxon>Leptospira</taxon>
    </lineage>
</organism>
<sequence>MILKKVGISTLQINSLNVGTTANSKIVGTHTFRQFFLIFLQPSSH</sequence>
<dbReference type="Proteomes" id="UP000234460">
    <property type="component" value="Chromosome LMANV2"/>
</dbReference>